<dbReference type="EMBL" id="JANPWB010000005">
    <property type="protein sequence ID" value="KAJ1187335.1"/>
    <property type="molecule type" value="Genomic_DNA"/>
</dbReference>
<dbReference type="Proteomes" id="UP001066276">
    <property type="component" value="Chromosome 3_1"/>
</dbReference>
<sequence length="119" mass="12822">MSSATFDFFSLLLLGECRWGRGPVHSGKLLLERLIVEPCSPPAASVASALPVGLDQRSRAPAAPRSLPVPLCHAWVVGPAWHTGAPRRGALVEGLQGDSKWLTLQPLESRFQSRCGKKL</sequence>
<reference evidence="1" key="1">
    <citation type="journal article" date="2022" name="bioRxiv">
        <title>Sequencing and chromosome-scale assembly of the giantPleurodeles waltlgenome.</title>
        <authorList>
            <person name="Brown T."/>
            <person name="Elewa A."/>
            <person name="Iarovenko S."/>
            <person name="Subramanian E."/>
            <person name="Araus A.J."/>
            <person name="Petzold A."/>
            <person name="Susuki M."/>
            <person name="Suzuki K.-i.T."/>
            <person name="Hayashi T."/>
            <person name="Toyoda A."/>
            <person name="Oliveira C."/>
            <person name="Osipova E."/>
            <person name="Leigh N.D."/>
            <person name="Simon A."/>
            <person name="Yun M.H."/>
        </authorList>
    </citation>
    <scope>NUCLEOTIDE SEQUENCE</scope>
    <source>
        <strain evidence="1">20211129_DDA</strain>
        <tissue evidence="1">Liver</tissue>
    </source>
</reference>
<protein>
    <recommendedName>
        <fullName evidence="3">Secreted protein</fullName>
    </recommendedName>
</protein>
<comment type="caution">
    <text evidence="1">The sequence shown here is derived from an EMBL/GenBank/DDBJ whole genome shotgun (WGS) entry which is preliminary data.</text>
</comment>
<evidence type="ECO:0000313" key="2">
    <source>
        <dbReference type="Proteomes" id="UP001066276"/>
    </source>
</evidence>
<name>A0AAV7UG83_PLEWA</name>
<dbReference type="AlphaFoldDB" id="A0AAV7UG83"/>
<accession>A0AAV7UG83</accession>
<keyword evidence="2" id="KW-1185">Reference proteome</keyword>
<evidence type="ECO:0000313" key="1">
    <source>
        <dbReference type="EMBL" id="KAJ1187335.1"/>
    </source>
</evidence>
<evidence type="ECO:0008006" key="3">
    <source>
        <dbReference type="Google" id="ProtNLM"/>
    </source>
</evidence>
<proteinExistence type="predicted"/>
<organism evidence="1 2">
    <name type="scientific">Pleurodeles waltl</name>
    <name type="common">Iberian ribbed newt</name>
    <dbReference type="NCBI Taxonomy" id="8319"/>
    <lineage>
        <taxon>Eukaryota</taxon>
        <taxon>Metazoa</taxon>
        <taxon>Chordata</taxon>
        <taxon>Craniata</taxon>
        <taxon>Vertebrata</taxon>
        <taxon>Euteleostomi</taxon>
        <taxon>Amphibia</taxon>
        <taxon>Batrachia</taxon>
        <taxon>Caudata</taxon>
        <taxon>Salamandroidea</taxon>
        <taxon>Salamandridae</taxon>
        <taxon>Pleurodelinae</taxon>
        <taxon>Pleurodeles</taxon>
    </lineage>
</organism>
<gene>
    <name evidence="1" type="ORF">NDU88_004112</name>
</gene>